<proteinExistence type="predicted"/>
<organism evidence="3 4">
    <name type="scientific">Cryomyces antarcticus</name>
    <dbReference type="NCBI Taxonomy" id="329879"/>
    <lineage>
        <taxon>Eukaryota</taxon>
        <taxon>Fungi</taxon>
        <taxon>Dikarya</taxon>
        <taxon>Ascomycota</taxon>
        <taxon>Pezizomycotina</taxon>
        <taxon>Dothideomycetes</taxon>
        <taxon>Dothideomycetes incertae sedis</taxon>
        <taxon>Cryomyces</taxon>
    </lineage>
</organism>
<keyword evidence="1" id="KW-0175">Coiled coil</keyword>
<feature type="compositionally biased region" description="Low complexity" evidence="2">
    <location>
        <begin position="237"/>
        <end position="247"/>
    </location>
</feature>
<accession>A0ABR0LXK3</accession>
<feature type="coiled-coil region" evidence="1">
    <location>
        <begin position="406"/>
        <end position="460"/>
    </location>
</feature>
<evidence type="ECO:0000256" key="2">
    <source>
        <dbReference type="SAM" id="MobiDB-lite"/>
    </source>
</evidence>
<name>A0ABR0LXK3_9PEZI</name>
<evidence type="ECO:0000256" key="1">
    <source>
        <dbReference type="SAM" id="Coils"/>
    </source>
</evidence>
<feature type="region of interest" description="Disordered" evidence="2">
    <location>
        <begin position="222"/>
        <end position="261"/>
    </location>
</feature>
<sequence>MNVGSHLSLSDGHLSVGVPAIETKLSIDRSKQNPAIPLLQGDAMSGIEARSEGSGLAAAMNKIFKSAAHAHRYNLVKTIETRIKVDLKESLPYAFLPKAQIIGSDGRFEVRDPADWPQPLLDKLGTLSNIVGTRWSYASRLIIDSVRTGQAADFTRMVTVEDVEEAVVVARSAYNINRKHGKARAGATTTTAPQLQIGLPMPDTSLRSSFLSVNTSESHVDSYMSRTAVNPTPPANSSSSLLQSSSTTKRKSSPPTNPRFRKQVKWAEEQGFVVSRNDMAPIEPKRALITSQAQYSIPVPGLGNLGPRLDLLHPTSAFASSPATAIRSDTHAQEPSIVTAAINEATSNSTGIAASSTLGNRTPGHKATPGHEAANGHGGSSAILSSTFPGLVSDESDDDEIVELKLKVAEAHAQVAEKRVQGAEKVAKSQARVAERRVQLAELNAEIAEMKLALQQARTKRAKEADPQ</sequence>
<dbReference type="EMBL" id="JAVRRA010008754">
    <property type="protein sequence ID" value="KAK5255985.1"/>
    <property type="molecule type" value="Genomic_DNA"/>
</dbReference>
<evidence type="ECO:0000313" key="4">
    <source>
        <dbReference type="Proteomes" id="UP001357485"/>
    </source>
</evidence>
<reference evidence="3 4" key="1">
    <citation type="submission" date="2023-08" db="EMBL/GenBank/DDBJ databases">
        <title>Black Yeasts Isolated from many extreme environments.</title>
        <authorList>
            <person name="Coleine C."/>
            <person name="Stajich J.E."/>
            <person name="Selbmann L."/>
        </authorList>
    </citation>
    <scope>NUCLEOTIDE SEQUENCE [LARGE SCALE GENOMIC DNA]</scope>
    <source>
        <strain evidence="3 4">CCFEE 536</strain>
    </source>
</reference>
<protein>
    <submittedName>
        <fullName evidence="3">Uncharacterized protein</fullName>
    </submittedName>
</protein>
<feature type="region of interest" description="Disordered" evidence="2">
    <location>
        <begin position="179"/>
        <end position="200"/>
    </location>
</feature>
<gene>
    <name evidence="3" type="ORF">LTR16_004276</name>
</gene>
<comment type="caution">
    <text evidence="3">The sequence shown here is derived from an EMBL/GenBank/DDBJ whole genome shotgun (WGS) entry which is preliminary data.</text>
</comment>
<keyword evidence="4" id="KW-1185">Reference proteome</keyword>
<dbReference type="Proteomes" id="UP001357485">
    <property type="component" value="Unassembled WGS sequence"/>
</dbReference>
<evidence type="ECO:0000313" key="3">
    <source>
        <dbReference type="EMBL" id="KAK5255985.1"/>
    </source>
</evidence>